<organism evidence="1 2">
    <name type="scientific">Steinernema glaseri</name>
    <dbReference type="NCBI Taxonomy" id="37863"/>
    <lineage>
        <taxon>Eukaryota</taxon>
        <taxon>Metazoa</taxon>
        <taxon>Ecdysozoa</taxon>
        <taxon>Nematoda</taxon>
        <taxon>Chromadorea</taxon>
        <taxon>Rhabditida</taxon>
        <taxon>Tylenchina</taxon>
        <taxon>Panagrolaimomorpha</taxon>
        <taxon>Strongyloidoidea</taxon>
        <taxon>Steinernematidae</taxon>
        <taxon>Steinernema</taxon>
    </lineage>
</organism>
<evidence type="ECO:0000313" key="1">
    <source>
        <dbReference type="Proteomes" id="UP000095287"/>
    </source>
</evidence>
<dbReference type="WBParaSite" id="L893_g33052.t1">
    <property type="protein sequence ID" value="L893_g33052.t1"/>
    <property type="gene ID" value="L893_g33052"/>
</dbReference>
<accession>A0A1I8A5G3</accession>
<dbReference type="AlphaFoldDB" id="A0A1I8A5G3"/>
<keyword evidence="1" id="KW-1185">Reference proteome</keyword>
<dbReference type="Proteomes" id="UP000095287">
    <property type="component" value="Unplaced"/>
</dbReference>
<reference evidence="2" key="1">
    <citation type="submission" date="2016-11" db="UniProtKB">
        <authorList>
            <consortium name="WormBaseParasite"/>
        </authorList>
    </citation>
    <scope>IDENTIFICATION</scope>
</reference>
<proteinExistence type="predicted"/>
<sequence length="91" mass="10443">MAIRDCKSQSASYFCREAQKSPYANAYGDSRIREWQLTQAISNLRSLEQEGRPHVDNFAVHPLLLSATRKRERTALNHHPPGIYTDNWVDG</sequence>
<protein>
    <submittedName>
        <fullName evidence="2">Transposase</fullName>
    </submittedName>
</protein>
<evidence type="ECO:0000313" key="2">
    <source>
        <dbReference type="WBParaSite" id="L893_g33052.t1"/>
    </source>
</evidence>
<name>A0A1I8A5G3_9BILA</name>